<evidence type="ECO:0000313" key="2">
    <source>
        <dbReference type="EMBL" id="KAF2794139.1"/>
    </source>
</evidence>
<gene>
    <name evidence="2" type="ORF">K505DRAFT_324957</name>
</gene>
<dbReference type="Proteomes" id="UP000799757">
    <property type="component" value="Unassembled WGS sequence"/>
</dbReference>
<accession>A0A6A6XCC0</accession>
<feature type="signal peptide" evidence="1">
    <location>
        <begin position="1"/>
        <end position="18"/>
    </location>
</feature>
<dbReference type="OrthoDB" id="5427577at2759"/>
<dbReference type="EMBL" id="MU001901">
    <property type="protein sequence ID" value="KAF2794139.1"/>
    <property type="molecule type" value="Genomic_DNA"/>
</dbReference>
<evidence type="ECO:0008006" key="4">
    <source>
        <dbReference type="Google" id="ProtNLM"/>
    </source>
</evidence>
<dbReference type="AlphaFoldDB" id="A0A6A6XCC0"/>
<proteinExistence type="predicted"/>
<evidence type="ECO:0000313" key="3">
    <source>
        <dbReference type="Proteomes" id="UP000799757"/>
    </source>
</evidence>
<keyword evidence="3" id="KW-1185">Reference proteome</keyword>
<reference evidence="2" key="1">
    <citation type="journal article" date="2020" name="Stud. Mycol.">
        <title>101 Dothideomycetes genomes: a test case for predicting lifestyles and emergence of pathogens.</title>
        <authorList>
            <person name="Haridas S."/>
            <person name="Albert R."/>
            <person name="Binder M."/>
            <person name="Bloem J."/>
            <person name="Labutti K."/>
            <person name="Salamov A."/>
            <person name="Andreopoulos B."/>
            <person name="Baker S."/>
            <person name="Barry K."/>
            <person name="Bills G."/>
            <person name="Bluhm B."/>
            <person name="Cannon C."/>
            <person name="Castanera R."/>
            <person name="Culley D."/>
            <person name="Daum C."/>
            <person name="Ezra D."/>
            <person name="Gonzalez J."/>
            <person name="Henrissat B."/>
            <person name="Kuo A."/>
            <person name="Liang C."/>
            <person name="Lipzen A."/>
            <person name="Lutzoni F."/>
            <person name="Magnuson J."/>
            <person name="Mondo S."/>
            <person name="Nolan M."/>
            <person name="Ohm R."/>
            <person name="Pangilinan J."/>
            <person name="Park H.-J."/>
            <person name="Ramirez L."/>
            <person name="Alfaro M."/>
            <person name="Sun H."/>
            <person name="Tritt A."/>
            <person name="Yoshinaga Y."/>
            <person name="Zwiers L.-H."/>
            <person name="Turgeon B."/>
            <person name="Goodwin S."/>
            <person name="Spatafora J."/>
            <person name="Crous P."/>
            <person name="Grigoriev I."/>
        </authorList>
    </citation>
    <scope>NUCLEOTIDE SEQUENCE</scope>
    <source>
        <strain evidence="2">CBS 109.77</strain>
    </source>
</reference>
<keyword evidence="1" id="KW-0732">Signal</keyword>
<name>A0A6A6XCC0_9PLEO</name>
<feature type="chain" id="PRO_5025525398" description="Ubiquitin 3 binding protein But2 C-terminal domain-containing protein" evidence="1">
    <location>
        <begin position="19"/>
        <end position="196"/>
    </location>
</feature>
<sequence length="196" mass="21314">MCPLFFLVLASLLGLSLATPSDQAGFLSKDPSPPLNPYNFLIPTNAPLAGANSFQIRIVHKISGSKYSLEWTLLDSNSTTIQGPSTSPTIPGSNEDGARSAIQIDVERPISRDESRIQFTMKTDAFGGCTPTWNMGRSTSGETSFVAACQPGLQDNARGYGCEDNKKVQWKILDNVFERAFICWGMNLEQSTVSLN</sequence>
<protein>
    <recommendedName>
        <fullName evidence="4">Ubiquitin 3 binding protein But2 C-terminal domain-containing protein</fullName>
    </recommendedName>
</protein>
<organism evidence="2 3">
    <name type="scientific">Melanomma pulvis-pyrius CBS 109.77</name>
    <dbReference type="NCBI Taxonomy" id="1314802"/>
    <lineage>
        <taxon>Eukaryota</taxon>
        <taxon>Fungi</taxon>
        <taxon>Dikarya</taxon>
        <taxon>Ascomycota</taxon>
        <taxon>Pezizomycotina</taxon>
        <taxon>Dothideomycetes</taxon>
        <taxon>Pleosporomycetidae</taxon>
        <taxon>Pleosporales</taxon>
        <taxon>Melanommataceae</taxon>
        <taxon>Melanomma</taxon>
    </lineage>
</organism>
<evidence type="ECO:0000256" key="1">
    <source>
        <dbReference type="SAM" id="SignalP"/>
    </source>
</evidence>